<evidence type="ECO:0000313" key="3">
    <source>
        <dbReference type="Proteomes" id="UP000673552"/>
    </source>
</evidence>
<feature type="region of interest" description="Disordered" evidence="1">
    <location>
        <begin position="676"/>
        <end position="712"/>
    </location>
</feature>
<feature type="region of interest" description="Disordered" evidence="1">
    <location>
        <begin position="1179"/>
        <end position="1202"/>
    </location>
</feature>
<feature type="region of interest" description="Disordered" evidence="1">
    <location>
        <begin position="1715"/>
        <end position="1757"/>
    </location>
</feature>
<protein>
    <submittedName>
        <fullName evidence="2">Uncharacterized protein</fullName>
    </submittedName>
</protein>
<dbReference type="GeneID" id="92517074"/>
<feature type="compositionally biased region" description="Low complexity" evidence="1">
    <location>
        <begin position="1133"/>
        <end position="1145"/>
    </location>
</feature>
<keyword evidence="3" id="KW-1185">Reference proteome</keyword>
<feature type="region of interest" description="Disordered" evidence="1">
    <location>
        <begin position="1621"/>
        <end position="1661"/>
    </location>
</feature>
<feature type="region of interest" description="Disordered" evidence="1">
    <location>
        <begin position="337"/>
        <end position="357"/>
    </location>
</feature>
<feature type="region of interest" description="Disordered" evidence="1">
    <location>
        <begin position="1286"/>
        <end position="1310"/>
    </location>
</feature>
<comment type="caution">
    <text evidence="2">The sequence shown here is derived from an EMBL/GenBank/DDBJ whole genome shotgun (WGS) entry which is preliminary data.</text>
</comment>
<name>A0A836KSY5_9TRYP</name>
<feature type="compositionally biased region" description="Polar residues" evidence="1">
    <location>
        <begin position="1636"/>
        <end position="1654"/>
    </location>
</feature>
<feature type="region of interest" description="Disordered" evidence="1">
    <location>
        <begin position="59"/>
        <end position="85"/>
    </location>
</feature>
<feature type="compositionally biased region" description="Basic residues" evidence="1">
    <location>
        <begin position="1625"/>
        <end position="1635"/>
    </location>
</feature>
<dbReference type="EMBL" id="JAFEUZ010000008">
    <property type="protein sequence ID" value="KAG5485766.1"/>
    <property type="molecule type" value="Genomic_DNA"/>
</dbReference>
<evidence type="ECO:0000256" key="1">
    <source>
        <dbReference type="SAM" id="MobiDB-lite"/>
    </source>
</evidence>
<feature type="region of interest" description="Disordered" evidence="1">
    <location>
        <begin position="1329"/>
        <end position="1361"/>
    </location>
</feature>
<organism evidence="2 3">
    <name type="scientific">Leishmania martiniquensis</name>
    <dbReference type="NCBI Taxonomy" id="1580590"/>
    <lineage>
        <taxon>Eukaryota</taxon>
        <taxon>Discoba</taxon>
        <taxon>Euglenozoa</taxon>
        <taxon>Kinetoplastea</taxon>
        <taxon>Metakinetoplastina</taxon>
        <taxon>Trypanosomatida</taxon>
        <taxon>Trypanosomatidae</taxon>
        <taxon>Leishmaniinae</taxon>
        <taxon>Leishmania</taxon>
    </lineage>
</organism>
<feature type="region of interest" description="Disordered" evidence="1">
    <location>
        <begin position="1126"/>
        <end position="1148"/>
    </location>
</feature>
<dbReference type="Proteomes" id="UP000673552">
    <property type="component" value="Unassembled WGS sequence"/>
</dbReference>
<feature type="compositionally biased region" description="Basic and acidic residues" evidence="1">
    <location>
        <begin position="1345"/>
        <end position="1360"/>
    </location>
</feature>
<dbReference type="RefSeq" id="XP_067180919.1">
    <property type="nucleotide sequence ID" value="XM_067324562.1"/>
</dbReference>
<feature type="compositionally biased region" description="Gly residues" evidence="1">
    <location>
        <begin position="678"/>
        <end position="687"/>
    </location>
</feature>
<feature type="compositionally biased region" description="Gly residues" evidence="1">
    <location>
        <begin position="1735"/>
        <end position="1744"/>
    </location>
</feature>
<dbReference type="OrthoDB" id="267475at2759"/>
<accession>A0A836KSY5</accession>
<sequence>MAFTAPSTSLAARRTLSAAPGRALDNASSDASPQDAFALASLSSASPPPCSRLTRCAPRSRTCVPSSRSRNANSRGLDGGGARLRYGTDPIPLRRFVEPTYAAPAEMDAPSVAGVAAWRHAGGADGRGQDCVPDGDRADVSPYGAMALPSELHRPYSPAGAAAPNRKGTPSRPVLLRYSNGAKTRLLLADGHIETVAVRSATESPDERLPLSSVSRRRRRRRCVGDSGGCTPTLQLGAATREAASARMPTSANKECLRQSFCVTRTQQQALPLLDSLTPQWAGIPSSAGFSLHAAGSGVACPPVEAPRWQAPIFSAIFEQPEPKQSSAIGLNFSLRSQERQPPPPAATAASLGPHDTDEKTLATVASAAVVRLPDCARNADVTPGSEAADVTRAVVAAMQRGVRADLAAEQHASERIFAERHARDVSASPSIFSLRLPFRPLSELYAFADRSDSEGMAAAGSWCARNGEQRSASSSWHQGMAGRVGGVEHATDNPATRTPAPQQTPEVLLPHAQLTTPSGFTVPELLQERLLPRETKALQHKLSELLAVRGLIDTRDSAACRFTVSHMWFILLRCRKAHREQSLVDDFRRLSRALSYAFPHVTLDDVLPPLDVLEQLLVELLTCSRYSKALQSATDTGTSAAGSANVASAARSSVQADEVHTATARSLLHRMAVGAGSETGQGGGGVSQTPQPSTEAEQEAARSPAEVNATAAPPGMSLRLRLHEHSAFFPLLLSPAWSKLISTDAADPGSSGSYEDAALRYTEQQRQQQLLPHHRCRQEGQGVLPSVDALDTLCKVYQDLRLHYSEYVELCLYEELLYKQLALQFGTFTMHLHQGAISAEASTPAVAVIATTAALSDCVSKACQPSVSWCSSAVADTSSHSGGEGVSDHRASRCGLRTSASDLLASTNTTTPTVMATAAAAAVTPVVMDSLLDNLLLLVAHATYYNCVFCFPNDVYAGVFDEDFRADVMRWLFFCCHGVVLTHVQARRWPIPAKADYIAAQQKRKAAMELQLSALGLLSTHAQQPIAAPHAAISASARGQLPRTASADSRQCTSFATIAEDGAFDAADVAANSEARLAYQFDRYGRSAALHIAELERRMARLQRRYLASGPYGSHSMLHRVYGGSGHGRTPGGSRRSSMSSLRGAPSPCHMHSNLSEMAEAGFSSLQWKRPSVSSRAKLTVAEKGTLSRTSTGEDTLAETEASAPLPAVGVRRDDTRGAPKQVAFMHGSARRRVPQSQRTPSLAAAATFLRDREERARAQYRTSITTAVGKNLVALAAELRGAGRKGAVGKAPWRTNSASAAPVESGRRASASPCAAKGASVGFSDCAAARDGSMGEDEPPNDNGERPEIGRQGHRREPSAGSLISSYPLCVCPAPVRDYWLATLLRTPLWWTTRTAPAAMQQQSTQLVLWPSVPIDTDGEVISQKNLCRLQLEPWRALFAAVVVPPISKDAQQAVHQVRAYGVTLPQQQARLYKIMELQRSHHHHDGQWCLQERSRDLPVLALAPPTSAVSVGEMPALPLEHASSAGGTAGLGECGASLEPFADFVRVSSAMLPLGPLSTPANAASLAASTTTSMLGVASAPTDLRIRRSGMGETYEGCTSPFFKLCSSYFIPAPSRLSLRPAHSRNSGHARRQTQQSQMRGSVVGRSNSYPDSEATGPSMAAMPSVSIMRGAAPESALALPALESLRRCAPADQDAASPSTAAATTQLANTTTLQGQPSAADASSGIPSGEGDPGPHGSGAGHSSVGTTHMRIKGRKRGNTFAITVIPREEAKLRPRSLGPLKREALRRRAQLLADMDTIGKRDRVARQHYIVQHLKLCNAMAYTQSEAMMRRYRAHSRQALERLNYGDVGDAAAARAMAEGTRDFNL</sequence>
<reference evidence="3" key="2">
    <citation type="journal article" date="2021" name="Sci. Data">
        <title>Chromosome-scale genome sequencing, assembly and annotation of six genomes from subfamily Leishmaniinae.</title>
        <authorList>
            <person name="Almutairi H."/>
            <person name="Urbaniak M.D."/>
            <person name="Bates M.D."/>
            <person name="Jariyapan N."/>
            <person name="Kwakye-Nuako G."/>
            <person name="Thomaz Soccol V."/>
            <person name="Al-Salem W.S."/>
            <person name="Dillon R.J."/>
            <person name="Bates P.A."/>
            <person name="Gatherer D."/>
        </authorList>
    </citation>
    <scope>NUCLEOTIDE SEQUENCE [LARGE SCALE GENOMIC DNA]</scope>
</reference>
<reference evidence="3" key="1">
    <citation type="journal article" date="2021" name="Microbiol. Resour. Announc.">
        <title>LGAAP: Leishmaniinae Genome Assembly and Annotation Pipeline.</title>
        <authorList>
            <person name="Almutairi H."/>
            <person name="Urbaniak M.D."/>
            <person name="Bates M.D."/>
            <person name="Jariyapan N."/>
            <person name="Kwakye-Nuako G."/>
            <person name="Thomaz-Soccol V."/>
            <person name="Al-Salem W.S."/>
            <person name="Dillon R.J."/>
            <person name="Bates P.A."/>
            <person name="Gatherer D."/>
        </authorList>
    </citation>
    <scope>NUCLEOTIDE SEQUENCE [LARGE SCALE GENOMIC DNA]</scope>
</reference>
<proteinExistence type="predicted"/>
<dbReference type="KEGG" id="lmat:92517074"/>
<evidence type="ECO:0000313" key="2">
    <source>
        <dbReference type="EMBL" id="KAG5485766.1"/>
    </source>
</evidence>
<gene>
    <name evidence="2" type="ORF">LSCM1_07178</name>
</gene>
<feature type="compositionally biased region" description="Polar residues" evidence="1">
    <location>
        <begin position="63"/>
        <end position="74"/>
    </location>
</feature>